<name>A0A369BBP9_9FIRM</name>
<dbReference type="OrthoDB" id="2085783at2"/>
<evidence type="ECO:0000313" key="1">
    <source>
        <dbReference type="EMBL" id="RCX18028.1"/>
    </source>
</evidence>
<comment type="caution">
    <text evidence="1">The sequence shown here is derived from an EMBL/GenBank/DDBJ whole genome shotgun (WGS) entry which is preliminary data.</text>
</comment>
<accession>A0A369BBP9</accession>
<proteinExistence type="predicted"/>
<reference evidence="1 2" key="1">
    <citation type="submission" date="2018-07" db="EMBL/GenBank/DDBJ databases">
        <title>Genomic Encyclopedia of Type Strains, Phase IV (KMG-IV): sequencing the most valuable type-strain genomes for metagenomic binning, comparative biology and taxonomic classification.</title>
        <authorList>
            <person name="Goeker M."/>
        </authorList>
    </citation>
    <scope>NUCLEOTIDE SEQUENCE [LARGE SCALE GENOMIC DNA]</scope>
    <source>
        <strain evidence="1 2">DSM 27016</strain>
    </source>
</reference>
<dbReference type="RefSeq" id="WP_114297169.1">
    <property type="nucleotide sequence ID" value="NZ_QPJT01000006.1"/>
</dbReference>
<dbReference type="Proteomes" id="UP000253034">
    <property type="component" value="Unassembled WGS sequence"/>
</dbReference>
<gene>
    <name evidence="1" type="ORF">DFR58_106197</name>
</gene>
<dbReference type="EMBL" id="QPJT01000006">
    <property type="protein sequence ID" value="RCX18028.1"/>
    <property type="molecule type" value="Genomic_DNA"/>
</dbReference>
<dbReference type="AlphaFoldDB" id="A0A369BBP9"/>
<sequence length="105" mass="11614">MDLRDLLVSNLSITEDEYSFKGSFVLSGEGLSLNVDITDLEDEEKLESLKAQFGLSESSGEIRSFIMAGVVEKAAIGSRIKEGEEYSEEAKKDRLNRLADSFDLS</sequence>
<organism evidence="1 2">
    <name type="scientific">Anaerobacterium chartisolvens</name>
    <dbReference type="NCBI Taxonomy" id="1297424"/>
    <lineage>
        <taxon>Bacteria</taxon>
        <taxon>Bacillati</taxon>
        <taxon>Bacillota</taxon>
        <taxon>Clostridia</taxon>
        <taxon>Eubacteriales</taxon>
        <taxon>Oscillospiraceae</taxon>
        <taxon>Anaerobacterium</taxon>
    </lineage>
</organism>
<keyword evidence="2" id="KW-1185">Reference proteome</keyword>
<protein>
    <submittedName>
        <fullName evidence="1">Uncharacterized protein</fullName>
    </submittedName>
</protein>
<evidence type="ECO:0000313" key="2">
    <source>
        <dbReference type="Proteomes" id="UP000253034"/>
    </source>
</evidence>